<gene>
    <name evidence="2" type="ORF">ACFPQB_17040</name>
</gene>
<organism evidence="2 3">
    <name type="scientific">Nocardioides vastitatis</name>
    <dbReference type="NCBI Taxonomy" id="2568655"/>
    <lineage>
        <taxon>Bacteria</taxon>
        <taxon>Bacillati</taxon>
        <taxon>Actinomycetota</taxon>
        <taxon>Actinomycetes</taxon>
        <taxon>Propionibacteriales</taxon>
        <taxon>Nocardioidaceae</taxon>
        <taxon>Nocardioides</taxon>
    </lineage>
</organism>
<feature type="region of interest" description="Disordered" evidence="1">
    <location>
        <begin position="1"/>
        <end position="52"/>
    </location>
</feature>
<feature type="compositionally biased region" description="Basic and acidic residues" evidence="1">
    <location>
        <begin position="1"/>
        <end position="10"/>
    </location>
</feature>
<feature type="compositionally biased region" description="Low complexity" evidence="1">
    <location>
        <begin position="42"/>
        <end position="52"/>
    </location>
</feature>
<name>A0ABW0ZPU1_9ACTN</name>
<evidence type="ECO:0000313" key="2">
    <source>
        <dbReference type="EMBL" id="MFC5730630.1"/>
    </source>
</evidence>
<dbReference type="EMBL" id="JBHSNS010000009">
    <property type="protein sequence ID" value="MFC5730630.1"/>
    <property type="molecule type" value="Genomic_DNA"/>
</dbReference>
<evidence type="ECO:0000313" key="3">
    <source>
        <dbReference type="Proteomes" id="UP001596072"/>
    </source>
</evidence>
<dbReference type="RefSeq" id="WP_168798325.1">
    <property type="nucleotide sequence ID" value="NZ_JBHSNS010000009.1"/>
</dbReference>
<dbReference type="Proteomes" id="UP001596072">
    <property type="component" value="Unassembled WGS sequence"/>
</dbReference>
<proteinExistence type="predicted"/>
<reference evidence="3" key="1">
    <citation type="journal article" date="2019" name="Int. J. Syst. Evol. Microbiol.">
        <title>The Global Catalogue of Microorganisms (GCM) 10K type strain sequencing project: providing services to taxonomists for standard genome sequencing and annotation.</title>
        <authorList>
            <consortium name="The Broad Institute Genomics Platform"/>
            <consortium name="The Broad Institute Genome Sequencing Center for Infectious Disease"/>
            <person name="Wu L."/>
            <person name="Ma J."/>
        </authorList>
    </citation>
    <scope>NUCLEOTIDE SEQUENCE [LARGE SCALE GENOMIC DNA]</scope>
    <source>
        <strain evidence="3">YIM 94188</strain>
    </source>
</reference>
<comment type="caution">
    <text evidence="2">The sequence shown here is derived from an EMBL/GenBank/DDBJ whole genome shotgun (WGS) entry which is preliminary data.</text>
</comment>
<sequence length="52" mass="5328">MSEGKARRVPDCTLGTVRGDRHDRGGRRARVDPGATLVGTSAKAPTPAAALA</sequence>
<protein>
    <submittedName>
        <fullName evidence="2">Uncharacterized protein</fullName>
    </submittedName>
</protein>
<keyword evidence="3" id="KW-1185">Reference proteome</keyword>
<accession>A0ABW0ZPU1</accession>
<evidence type="ECO:0000256" key="1">
    <source>
        <dbReference type="SAM" id="MobiDB-lite"/>
    </source>
</evidence>